<feature type="region of interest" description="Disordered" evidence="1">
    <location>
        <begin position="494"/>
        <end position="527"/>
    </location>
</feature>
<dbReference type="PANTHER" id="PTHR39601:SF1">
    <property type="entry name" value="CHORIOGENIN HMINOR"/>
    <property type="match status" value="1"/>
</dbReference>
<feature type="compositionally biased region" description="Low complexity" evidence="1">
    <location>
        <begin position="623"/>
        <end position="653"/>
    </location>
</feature>
<dbReference type="Pfam" id="PF26013">
    <property type="entry name" value="DUF8004"/>
    <property type="match status" value="1"/>
</dbReference>
<evidence type="ECO:0000256" key="1">
    <source>
        <dbReference type="SAM" id="MobiDB-lite"/>
    </source>
</evidence>
<dbReference type="AlphaFoldDB" id="A0AA38RFE1"/>
<keyword evidence="4" id="KW-1185">Reference proteome</keyword>
<dbReference type="InterPro" id="IPR058317">
    <property type="entry name" value="DUF8004"/>
</dbReference>
<evidence type="ECO:0000313" key="3">
    <source>
        <dbReference type="EMBL" id="KAJ9129404.1"/>
    </source>
</evidence>
<dbReference type="Proteomes" id="UP001174691">
    <property type="component" value="Unassembled WGS sequence"/>
</dbReference>
<feature type="compositionally biased region" description="Polar residues" evidence="1">
    <location>
        <begin position="659"/>
        <end position="669"/>
    </location>
</feature>
<evidence type="ECO:0000259" key="2">
    <source>
        <dbReference type="Pfam" id="PF26013"/>
    </source>
</evidence>
<feature type="domain" description="DUF8004" evidence="2">
    <location>
        <begin position="166"/>
        <end position="256"/>
    </location>
</feature>
<reference evidence="3" key="1">
    <citation type="submission" date="2022-07" db="EMBL/GenBank/DDBJ databases">
        <title>Fungi with potential for degradation of polypropylene.</title>
        <authorList>
            <person name="Gostincar C."/>
        </authorList>
    </citation>
    <scope>NUCLEOTIDE SEQUENCE</scope>
    <source>
        <strain evidence="3">EXF-13287</strain>
    </source>
</reference>
<gene>
    <name evidence="3" type="ORF">NKR19_g10387</name>
</gene>
<organism evidence="3 4">
    <name type="scientific">Coniochaeta hoffmannii</name>
    <dbReference type="NCBI Taxonomy" id="91930"/>
    <lineage>
        <taxon>Eukaryota</taxon>
        <taxon>Fungi</taxon>
        <taxon>Dikarya</taxon>
        <taxon>Ascomycota</taxon>
        <taxon>Pezizomycotina</taxon>
        <taxon>Sordariomycetes</taxon>
        <taxon>Sordariomycetidae</taxon>
        <taxon>Coniochaetales</taxon>
        <taxon>Coniochaetaceae</taxon>
        <taxon>Coniochaeta</taxon>
    </lineage>
</organism>
<sequence length="803" mass="88353">MEGRLPPNARPSIKRWDGGAKACAAWDSLRRDPELWFDDGNCLVHLCGKGQPRRGPAFRIPLSAILEANCHPLMNRYLPRNVPGSRSPGFRYGSWNESDTVGRVDLYIPPPPTAGKKQMLDFNLAMRNLFAWMCRRSIVGEHLGSALITLADSMREFRTPGVDNVADVMSYLEHQGYLDMANQPIHALAMVHLAEYYKLRDLYINAFAHCAGMSDCLYGLPEYQAVSSITRKLLRRAQASVEAKLSKAATLLRNFMDDDLSESHIGLTAGGRAHLERFRTFLLAFYTHRLGYYPPSPIHTKNRMWDPEIYRVMRSDFEALYDFLVDRTFTTADSALFLGQGGICVLQSVHSFDLRHKYAPLPHPLPRLPEMAPSTPPKRMSWFGKTESKLQPDRTLVAHAALVKATNTDATHLARNPLVAAYRTFEEDSLCSKLKFDKIEKLSQVDARKIRWILIYGVCQTLRSCTDAPPEVTDTSSAGYSLAISTADLPPWKERRRPSLLRTGSKTSARSAVPSVPSSGASTPGLRSEIRPDIDYFALTHRDSSASSGAMPPFQIPPRSGSLSNVLSRAGRLRKSFGSLRGETAAAIEPPSPRRNSTYHEIVVHGYGNGTNDVQVENEQANSNRPASAPGRSPSTSSNSSAGSSGDASDATTPRSEESWGSGQTSIPTTPLGEPDKASATPPARRRTSVASTASSVYSTQEEPLPRQPPPPVIPRRNSKRKSMVVGPFGRDDAAPAPLQVRKALLPPMVVDEPERWRAIEDEVDERCGAVPAGRLVWRDSLGDGEVPEWDSFADVGGLTALS</sequence>
<feature type="compositionally biased region" description="Low complexity" evidence="1">
    <location>
        <begin position="507"/>
        <end position="525"/>
    </location>
</feature>
<feature type="compositionally biased region" description="Low complexity" evidence="1">
    <location>
        <begin position="689"/>
        <end position="700"/>
    </location>
</feature>
<name>A0AA38RFE1_9PEZI</name>
<protein>
    <submittedName>
        <fullName evidence="3">Choriogenin Hminor</fullName>
    </submittedName>
</protein>
<dbReference type="EMBL" id="JANBVN010000349">
    <property type="protein sequence ID" value="KAJ9129404.1"/>
    <property type="molecule type" value="Genomic_DNA"/>
</dbReference>
<comment type="caution">
    <text evidence="3">The sequence shown here is derived from an EMBL/GenBank/DDBJ whole genome shotgun (WGS) entry which is preliminary data.</text>
</comment>
<evidence type="ECO:0000313" key="4">
    <source>
        <dbReference type="Proteomes" id="UP001174691"/>
    </source>
</evidence>
<feature type="region of interest" description="Disordered" evidence="1">
    <location>
        <begin position="619"/>
        <end position="735"/>
    </location>
</feature>
<feature type="region of interest" description="Disordered" evidence="1">
    <location>
        <begin position="544"/>
        <end position="567"/>
    </location>
</feature>
<dbReference type="PANTHER" id="PTHR39601">
    <property type="entry name" value="CHORIOGENIN HMINOR"/>
    <property type="match status" value="1"/>
</dbReference>
<proteinExistence type="predicted"/>
<accession>A0AA38RFE1</accession>